<name>A0ABY1K421_9BACL</name>
<sequence>MFTLLAFLLIMIKKKFLNRTQRKYTYVKLTGIDSPIKRGSLYRLN</sequence>
<dbReference type="Proteomes" id="UP000186666">
    <property type="component" value="Unassembled WGS sequence"/>
</dbReference>
<dbReference type="EMBL" id="FTNK01000009">
    <property type="protein sequence ID" value="SIR23038.1"/>
    <property type="molecule type" value="Genomic_DNA"/>
</dbReference>
<protein>
    <submittedName>
        <fullName evidence="1">Uncharacterized protein</fullName>
    </submittedName>
</protein>
<evidence type="ECO:0000313" key="1">
    <source>
        <dbReference type="EMBL" id="SIR23038.1"/>
    </source>
</evidence>
<organism evidence="1 2">
    <name type="scientific">Paenibacillus macquariensis</name>
    <dbReference type="NCBI Taxonomy" id="948756"/>
    <lineage>
        <taxon>Bacteria</taxon>
        <taxon>Bacillati</taxon>
        <taxon>Bacillota</taxon>
        <taxon>Bacilli</taxon>
        <taxon>Bacillales</taxon>
        <taxon>Paenibacillaceae</taxon>
        <taxon>Paenibacillus</taxon>
    </lineage>
</organism>
<evidence type="ECO:0000313" key="2">
    <source>
        <dbReference type="Proteomes" id="UP000186666"/>
    </source>
</evidence>
<accession>A0ABY1K421</accession>
<gene>
    <name evidence="1" type="ORF">SAMN05421578_10948</name>
</gene>
<reference evidence="1 2" key="1">
    <citation type="submission" date="2017-01" db="EMBL/GenBank/DDBJ databases">
        <authorList>
            <person name="Varghese N."/>
            <person name="Submissions S."/>
        </authorList>
    </citation>
    <scope>NUCLEOTIDE SEQUENCE [LARGE SCALE GENOMIC DNA]</scope>
    <source>
        <strain evidence="1 2">ATCC 23464</strain>
    </source>
</reference>
<comment type="caution">
    <text evidence="1">The sequence shown here is derived from an EMBL/GenBank/DDBJ whole genome shotgun (WGS) entry which is preliminary data.</text>
</comment>
<proteinExistence type="predicted"/>
<keyword evidence="2" id="KW-1185">Reference proteome</keyword>